<feature type="region of interest" description="Disordered" evidence="1">
    <location>
        <begin position="39"/>
        <end position="91"/>
    </location>
</feature>
<sequence length="91" mass="10568">MASVGWNCQWIMLIEYLPQGKTINSARYCETKKLRRVIDSEQEDKHADKRSLRRVIDSEQEDKHADKRSLPAARQCQIAHGQHHDGTARLI</sequence>
<dbReference type="Proteomes" id="UP001458880">
    <property type="component" value="Unassembled WGS sequence"/>
</dbReference>
<dbReference type="InterPro" id="IPR001888">
    <property type="entry name" value="Transposase_1"/>
</dbReference>
<protein>
    <submittedName>
        <fullName evidence="2">Transposase, type 1</fullName>
    </submittedName>
</protein>
<proteinExistence type="predicted"/>
<accession>A0AAW1ME85</accession>
<gene>
    <name evidence="2" type="ORF">QE152_g7822</name>
</gene>
<evidence type="ECO:0000256" key="1">
    <source>
        <dbReference type="SAM" id="MobiDB-lite"/>
    </source>
</evidence>
<evidence type="ECO:0000313" key="3">
    <source>
        <dbReference type="Proteomes" id="UP001458880"/>
    </source>
</evidence>
<feature type="compositionally biased region" description="Basic and acidic residues" evidence="1">
    <location>
        <begin position="39"/>
        <end position="69"/>
    </location>
</feature>
<dbReference type="Pfam" id="PF01359">
    <property type="entry name" value="Transposase_1"/>
    <property type="match status" value="1"/>
</dbReference>
<reference evidence="2 3" key="1">
    <citation type="journal article" date="2024" name="BMC Genomics">
        <title>De novo assembly and annotation of Popillia japonica's genome with initial clues to its potential as an invasive pest.</title>
        <authorList>
            <person name="Cucini C."/>
            <person name="Boschi S."/>
            <person name="Funari R."/>
            <person name="Cardaioli E."/>
            <person name="Iannotti N."/>
            <person name="Marturano G."/>
            <person name="Paoli F."/>
            <person name="Bruttini M."/>
            <person name="Carapelli A."/>
            <person name="Frati F."/>
            <person name="Nardi F."/>
        </authorList>
    </citation>
    <scope>NUCLEOTIDE SEQUENCE [LARGE SCALE GENOMIC DNA]</scope>
    <source>
        <strain evidence="2">DMR45628</strain>
    </source>
</reference>
<dbReference type="EMBL" id="JASPKY010000059">
    <property type="protein sequence ID" value="KAK9744381.1"/>
    <property type="molecule type" value="Genomic_DNA"/>
</dbReference>
<comment type="caution">
    <text evidence="2">The sequence shown here is derived from an EMBL/GenBank/DDBJ whole genome shotgun (WGS) entry which is preliminary data.</text>
</comment>
<organism evidence="2 3">
    <name type="scientific">Popillia japonica</name>
    <name type="common">Japanese beetle</name>
    <dbReference type="NCBI Taxonomy" id="7064"/>
    <lineage>
        <taxon>Eukaryota</taxon>
        <taxon>Metazoa</taxon>
        <taxon>Ecdysozoa</taxon>
        <taxon>Arthropoda</taxon>
        <taxon>Hexapoda</taxon>
        <taxon>Insecta</taxon>
        <taxon>Pterygota</taxon>
        <taxon>Neoptera</taxon>
        <taxon>Endopterygota</taxon>
        <taxon>Coleoptera</taxon>
        <taxon>Polyphaga</taxon>
        <taxon>Scarabaeiformia</taxon>
        <taxon>Scarabaeidae</taxon>
        <taxon>Rutelinae</taxon>
        <taxon>Popillia</taxon>
    </lineage>
</organism>
<keyword evidence="3" id="KW-1185">Reference proteome</keyword>
<name>A0AAW1ME85_POPJA</name>
<dbReference type="AlphaFoldDB" id="A0AAW1ME85"/>
<evidence type="ECO:0000313" key="2">
    <source>
        <dbReference type="EMBL" id="KAK9744381.1"/>
    </source>
</evidence>
<feature type="compositionally biased region" description="Basic and acidic residues" evidence="1">
    <location>
        <begin position="82"/>
        <end position="91"/>
    </location>
</feature>